<dbReference type="SUPFAM" id="SSF116734">
    <property type="entry name" value="DNA methylase specificity domain"/>
    <property type="match status" value="2"/>
</dbReference>
<evidence type="ECO:0000313" key="6">
    <source>
        <dbReference type="EMBL" id="SHF71692.1"/>
    </source>
</evidence>
<dbReference type="GO" id="GO:0003677">
    <property type="term" value="F:DNA binding"/>
    <property type="evidence" value="ECO:0007669"/>
    <property type="project" value="UniProtKB-KW"/>
</dbReference>
<accession>A0A1M5DY09</accession>
<keyword evidence="2" id="KW-0680">Restriction system</keyword>
<evidence type="ECO:0000256" key="1">
    <source>
        <dbReference type="ARBA" id="ARBA00010923"/>
    </source>
</evidence>
<dbReference type="RefSeq" id="WP_073053699.1">
    <property type="nucleotide sequence ID" value="NZ_FQUP01000002.1"/>
</dbReference>
<feature type="domain" description="Type I restriction modification DNA specificity" evidence="5">
    <location>
        <begin position="283"/>
        <end position="403"/>
    </location>
</feature>
<reference evidence="6 7" key="1">
    <citation type="submission" date="2016-11" db="EMBL/GenBank/DDBJ databases">
        <authorList>
            <person name="Jaros S."/>
            <person name="Januszkiewicz K."/>
            <person name="Wedrychowicz H."/>
        </authorList>
    </citation>
    <scope>NUCLEOTIDE SEQUENCE [LARGE SCALE GENOMIC DNA]</scope>
    <source>
        <strain evidence="6 7">DSM 19436</strain>
    </source>
</reference>
<dbReference type="Proteomes" id="UP000184485">
    <property type="component" value="Unassembled WGS sequence"/>
</dbReference>
<dbReference type="InterPro" id="IPR000055">
    <property type="entry name" value="Restrct_endonuc_typeI_TRD"/>
</dbReference>
<evidence type="ECO:0000256" key="3">
    <source>
        <dbReference type="ARBA" id="ARBA00023125"/>
    </source>
</evidence>
<evidence type="ECO:0000256" key="2">
    <source>
        <dbReference type="ARBA" id="ARBA00022747"/>
    </source>
</evidence>
<dbReference type="GO" id="GO:0009307">
    <property type="term" value="P:DNA restriction-modification system"/>
    <property type="evidence" value="ECO:0007669"/>
    <property type="project" value="UniProtKB-KW"/>
</dbReference>
<protein>
    <submittedName>
        <fullName evidence="6">Type I restriction enzyme, S subunit</fullName>
    </submittedName>
</protein>
<dbReference type="STRING" id="1122133.SAMN02745157_2827"/>
<feature type="domain" description="Type I restriction modification DNA specificity" evidence="5">
    <location>
        <begin position="38"/>
        <end position="198"/>
    </location>
</feature>
<dbReference type="CDD" id="cd17294">
    <property type="entry name" value="RMtype1_S_MmaC7ORF19P_TRD1-CR1_like"/>
    <property type="match status" value="1"/>
</dbReference>
<organism evidence="6 7">
    <name type="scientific">Kaistia soli DSM 19436</name>
    <dbReference type="NCBI Taxonomy" id="1122133"/>
    <lineage>
        <taxon>Bacteria</taxon>
        <taxon>Pseudomonadati</taxon>
        <taxon>Pseudomonadota</taxon>
        <taxon>Alphaproteobacteria</taxon>
        <taxon>Hyphomicrobiales</taxon>
        <taxon>Kaistiaceae</taxon>
        <taxon>Kaistia</taxon>
    </lineage>
</organism>
<sequence>MSLPKYESYKDSGVEWLGEVPSHWSTAGLRWLAVRYSGGTPDKGNPSYWSDGDIPWLNSGSVNQPLISKPSAYITEEAFSNSSAKWIPEGALLMALAGQGKTKATVAQLGFRSTCNQSMAAIVPGNKITARFLYWWLTSNYENIRNLSGGDLRDGLNLELLGSIPCPITEIREQTAIVAFLDRETAKIDALVEEQKRLIELLKEKRQAVISHAVTKGLDPNAMMKESGVEWLGEVPAHWNVRSFLSAFDVVYRYPTYFDIQYEDAGIIEIRGEAIGSNGEIITLNDQRYISKETSDRFPMTQMEEGDLVMSVRGTLGKVAKITKSYIGSNITANLLRLSPNRILFDSDFVRYTVNSLEFTEQLSMFSSQTTIRTVTIPQLNQIRIACPPLEEQAAIAEKLGRRIAKLDALSVEAQTLVQFLRQRRSALISSAVTGKIDVRGMSTIEVEAV</sequence>
<evidence type="ECO:0000256" key="4">
    <source>
        <dbReference type="SAM" id="Coils"/>
    </source>
</evidence>
<keyword evidence="7" id="KW-1185">Reference proteome</keyword>
<dbReference type="PANTHER" id="PTHR30408:SF12">
    <property type="entry name" value="TYPE I RESTRICTION ENZYME MJAVIII SPECIFICITY SUBUNIT"/>
    <property type="match status" value="1"/>
</dbReference>
<dbReference type="Pfam" id="PF01420">
    <property type="entry name" value="Methylase_S"/>
    <property type="match status" value="2"/>
</dbReference>
<proteinExistence type="inferred from homology"/>
<dbReference type="AlphaFoldDB" id="A0A1M5DY09"/>
<name>A0A1M5DY09_9HYPH</name>
<comment type="similarity">
    <text evidence="1">Belongs to the type-I restriction system S methylase family.</text>
</comment>
<dbReference type="InterPro" id="IPR044946">
    <property type="entry name" value="Restrct_endonuc_typeI_TRD_sf"/>
</dbReference>
<keyword evidence="4" id="KW-0175">Coiled coil</keyword>
<dbReference type="InterPro" id="IPR052021">
    <property type="entry name" value="Type-I_RS_S_subunit"/>
</dbReference>
<dbReference type="Gene3D" id="3.90.220.20">
    <property type="entry name" value="DNA methylase specificity domains"/>
    <property type="match status" value="2"/>
</dbReference>
<keyword evidence="3" id="KW-0238">DNA-binding</keyword>
<gene>
    <name evidence="6" type="ORF">SAMN02745157_2827</name>
</gene>
<dbReference type="OrthoDB" id="164285at2"/>
<dbReference type="EMBL" id="FQUP01000002">
    <property type="protein sequence ID" value="SHF71692.1"/>
    <property type="molecule type" value="Genomic_DNA"/>
</dbReference>
<evidence type="ECO:0000313" key="7">
    <source>
        <dbReference type="Proteomes" id="UP000184485"/>
    </source>
</evidence>
<feature type="coiled-coil region" evidence="4">
    <location>
        <begin position="181"/>
        <end position="208"/>
    </location>
</feature>
<dbReference type="Gene3D" id="1.10.287.1120">
    <property type="entry name" value="Bipartite methylase S protein"/>
    <property type="match status" value="1"/>
</dbReference>
<evidence type="ECO:0000259" key="5">
    <source>
        <dbReference type="Pfam" id="PF01420"/>
    </source>
</evidence>
<dbReference type="PANTHER" id="PTHR30408">
    <property type="entry name" value="TYPE-1 RESTRICTION ENZYME ECOKI SPECIFICITY PROTEIN"/>
    <property type="match status" value="1"/>
</dbReference>